<dbReference type="InterPro" id="IPR037972">
    <property type="entry name" value="RepB_N"/>
</dbReference>
<dbReference type="SMART" id="SM00470">
    <property type="entry name" value="ParB"/>
    <property type="match status" value="1"/>
</dbReference>
<dbReference type="Gene3D" id="3.90.1530.30">
    <property type="match status" value="1"/>
</dbReference>
<dbReference type="InterPro" id="IPR050336">
    <property type="entry name" value="Chromosome_partition/occlusion"/>
</dbReference>
<dbReference type="GO" id="GO:0005694">
    <property type="term" value="C:chromosome"/>
    <property type="evidence" value="ECO:0007669"/>
    <property type="project" value="TreeGrafter"/>
</dbReference>
<gene>
    <name evidence="3" type="ORF">SAMN06265221_12824</name>
</gene>
<reference evidence="3 4" key="1">
    <citation type="submission" date="2017-05" db="EMBL/GenBank/DDBJ databases">
        <authorList>
            <person name="Varghese N."/>
            <person name="Submissions S."/>
        </authorList>
    </citation>
    <scope>NUCLEOTIDE SEQUENCE [LARGE SCALE GENOMIC DNA]</scope>
    <source>
        <strain evidence="3 4">DSM 100094</strain>
    </source>
</reference>
<evidence type="ECO:0000313" key="3">
    <source>
        <dbReference type="EMBL" id="SMO97581.1"/>
    </source>
</evidence>
<dbReference type="NCBIfam" id="TIGR03454">
    <property type="entry name" value="partition_RepB"/>
    <property type="match status" value="1"/>
</dbReference>
<dbReference type="GO" id="GO:0003677">
    <property type="term" value="F:DNA binding"/>
    <property type="evidence" value="ECO:0007669"/>
    <property type="project" value="InterPro"/>
</dbReference>
<dbReference type="OrthoDB" id="7908920at2"/>
<dbReference type="InterPro" id="IPR036086">
    <property type="entry name" value="ParB/Sulfiredoxin_sf"/>
</dbReference>
<protein>
    <submittedName>
        <fullName evidence="3">Chromosome partitioning protein, ParB family</fullName>
    </submittedName>
</protein>
<dbReference type="InterPro" id="IPR003115">
    <property type="entry name" value="ParB_N"/>
</dbReference>
<dbReference type="RefSeq" id="WP_142664804.1">
    <property type="nucleotide sequence ID" value="NZ_FXTK01000028.1"/>
</dbReference>
<dbReference type="PANTHER" id="PTHR33375:SF1">
    <property type="entry name" value="CHROMOSOME-PARTITIONING PROTEIN PARB-RELATED"/>
    <property type="match status" value="1"/>
</dbReference>
<evidence type="ECO:0000313" key="4">
    <source>
        <dbReference type="Proteomes" id="UP000319014"/>
    </source>
</evidence>
<dbReference type="SUPFAM" id="SSF110849">
    <property type="entry name" value="ParB/Sulfiredoxin"/>
    <property type="match status" value="1"/>
</dbReference>
<dbReference type="Gene3D" id="1.10.10.2830">
    <property type="match status" value="1"/>
</dbReference>
<dbReference type="CDD" id="cd16405">
    <property type="entry name" value="RepB_like_N"/>
    <property type="match status" value="1"/>
</dbReference>
<accession>A0A521FQ37</accession>
<dbReference type="NCBIfam" id="TIGR00180">
    <property type="entry name" value="parB_part"/>
    <property type="match status" value="1"/>
</dbReference>
<proteinExistence type="inferred from homology"/>
<dbReference type="AlphaFoldDB" id="A0A521FQ37"/>
<dbReference type="GO" id="GO:0007059">
    <property type="term" value="P:chromosome segregation"/>
    <property type="evidence" value="ECO:0007669"/>
    <property type="project" value="TreeGrafter"/>
</dbReference>
<comment type="similarity">
    <text evidence="1">Belongs to the ParB family.</text>
</comment>
<dbReference type="Proteomes" id="UP000319014">
    <property type="component" value="Unassembled WGS sequence"/>
</dbReference>
<keyword evidence="4" id="KW-1185">Reference proteome</keyword>
<dbReference type="InterPro" id="IPR004437">
    <property type="entry name" value="ParB/RepB/Spo0J"/>
</dbReference>
<dbReference type="EMBL" id="FXTK01000028">
    <property type="protein sequence ID" value="SMO97581.1"/>
    <property type="molecule type" value="Genomic_DNA"/>
</dbReference>
<dbReference type="Pfam" id="PF02195">
    <property type="entry name" value="ParB_N"/>
    <property type="match status" value="1"/>
</dbReference>
<evidence type="ECO:0000259" key="2">
    <source>
        <dbReference type="SMART" id="SM00470"/>
    </source>
</evidence>
<name>A0A521FQ37_9RHOB</name>
<sequence>MARKSLSGMTGIASTIARSTTAASDRSTKITAPALGALQGSLAAIREIEPGLIDDWGPVDRLTPFTAVNDDEADDGLDSLANSIRDQGQQVPILVRKAKVEGRYEVIYGRRRLAACRDLGIKVRANVQDLDDATALIAKGLENAARRNLSFYERARFAQAILDAGHSPTTAKAVLNLSSAGLSHLTKITQAVPADVGSLIGAAQKSGRPKWTSLADLFIAGKLTEKTAGVILQSANERLTSDERLDLLIHEATKRGARHDGSAENTLVDGVTIRTGSNSVTLTVKRRGTSAGFASWLDTRLEGLIRQSYAEFKAISPQDKD</sequence>
<feature type="domain" description="ParB-like N-terminal" evidence="2">
    <location>
        <begin position="46"/>
        <end position="144"/>
    </location>
</feature>
<dbReference type="InterPro" id="IPR017819">
    <property type="entry name" value="Plasmid_partition_RepB"/>
</dbReference>
<evidence type="ECO:0000256" key="1">
    <source>
        <dbReference type="ARBA" id="ARBA00006295"/>
    </source>
</evidence>
<organism evidence="3 4">
    <name type="scientific">Paracoccus laeviglucosivorans</name>
    <dbReference type="NCBI Taxonomy" id="1197861"/>
    <lineage>
        <taxon>Bacteria</taxon>
        <taxon>Pseudomonadati</taxon>
        <taxon>Pseudomonadota</taxon>
        <taxon>Alphaproteobacteria</taxon>
        <taxon>Rhodobacterales</taxon>
        <taxon>Paracoccaceae</taxon>
        <taxon>Paracoccus</taxon>
    </lineage>
</organism>
<dbReference type="PANTHER" id="PTHR33375">
    <property type="entry name" value="CHROMOSOME-PARTITIONING PROTEIN PARB-RELATED"/>
    <property type="match status" value="1"/>
</dbReference>